<dbReference type="GO" id="GO:0016740">
    <property type="term" value="F:transferase activity"/>
    <property type="evidence" value="ECO:0007669"/>
    <property type="project" value="UniProtKB-KW"/>
</dbReference>
<keyword evidence="1" id="KW-1133">Transmembrane helix</keyword>
<sequence length="151" mass="17173">MLSTAAFIMMMVIIWTPVYVVIHLNIGMLSKIWMVQIGMKDHIAKKHARKFNDIVINQLGGRNSDGESFVSFLTYIAGVCVIILNTCFWSGMTDEPFYWPSVLFTKATLSLPGSEQILFLVLLYVVSVIIGKKVYPQITRINEKLQKLEKL</sequence>
<proteinExistence type="predicted"/>
<dbReference type="GeneID" id="55616078"/>
<name>A0A4Y5TV60_9CAUD</name>
<evidence type="ECO:0000313" key="2">
    <source>
        <dbReference type="EMBL" id="QDB73241.1"/>
    </source>
</evidence>
<feature type="transmembrane region" description="Helical" evidence="1">
    <location>
        <begin position="72"/>
        <end position="92"/>
    </location>
</feature>
<protein>
    <submittedName>
        <fullName evidence="2">tRNA(Met) cytidine acetyltransferase</fullName>
    </submittedName>
</protein>
<feature type="transmembrane region" description="Helical" evidence="1">
    <location>
        <begin position="6"/>
        <end position="26"/>
    </location>
</feature>
<dbReference type="EMBL" id="MK795384">
    <property type="protein sequence ID" value="QDB73241.1"/>
    <property type="molecule type" value="Genomic_DNA"/>
</dbReference>
<feature type="transmembrane region" description="Helical" evidence="1">
    <location>
        <begin position="117"/>
        <end position="135"/>
    </location>
</feature>
<keyword evidence="3" id="KW-1185">Reference proteome</keyword>
<reference evidence="2 3" key="1">
    <citation type="submission" date="2019-04" db="EMBL/GenBank/DDBJ databases">
        <authorList>
            <person name="Gao M."/>
            <person name="Bai C."/>
            <person name="Tong Y."/>
            <person name="Xu X."/>
        </authorList>
    </citation>
    <scope>NUCLEOTIDE SEQUENCE [LARGE SCALE GENOMIC DNA]</scope>
    <source>
        <strain evidence="2 3">Vibrio alginolyticus VA1</strain>
    </source>
</reference>
<keyword evidence="1" id="KW-0812">Transmembrane</keyword>
<evidence type="ECO:0000256" key="1">
    <source>
        <dbReference type="SAM" id="Phobius"/>
    </source>
</evidence>
<evidence type="ECO:0000313" key="3">
    <source>
        <dbReference type="Proteomes" id="UP000318470"/>
    </source>
</evidence>
<keyword evidence="2" id="KW-0808">Transferase</keyword>
<dbReference type="Proteomes" id="UP000318470">
    <property type="component" value="Segment"/>
</dbReference>
<organism evidence="2 3">
    <name type="scientific">Vibrio phage VAP7</name>
    <dbReference type="NCBI Taxonomy" id="2584487"/>
    <lineage>
        <taxon>Viruses</taxon>
        <taxon>Duplodnaviria</taxon>
        <taxon>Heunggongvirae</taxon>
        <taxon>Uroviricota</taxon>
        <taxon>Caudoviricetes</taxon>
        <taxon>Pantevenvirales</taxon>
        <taxon>Ackermannviridae</taxon>
        <taxon>Vapseptimavirus</taxon>
        <taxon>Vapseptimavirus VAP7</taxon>
    </lineage>
</organism>
<dbReference type="RefSeq" id="YP_009845715.1">
    <property type="nucleotide sequence ID" value="NC_048765.1"/>
</dbReference>
<accession>A0A4Y5TV60</accession>
<keyword evidence="1" id="KW-0472">Membrane</keyword>
<dbReference type="KEGG" id="vg:55616078"/>